<keyword evidence="1" id="KW-0547">Nucleotide-binding</keyword>
<dbReference type="Pfam" id="PF09369">
    <property type="entry name" value="MZB"/>
    <property type="match status" value="1"/>
</dbReference>
<evidence type="ECO:0000256" key="2">
    <source>
        <dbReference type="ARBA" id="ARBA00022840"/>
    </source>
</evidence>
<dbReference type="RefSeq" id="WP_190580687.1">
    <property type="nucleotide sequence ID" value="NZ_CAWPQU010000036.1"/>
</dbReference>
<name>A0ABR8CE68_9CYAN</name>
<dbReference type="Proteomes" id="UP000618445">
    <property type="component" value="Unassembled WGS sequence"/>
</dbReference>
<feature type="compositionally biased region" description="Low complexity" evidence="4">
    <location>
        <begin position="923"/>
        <end position="940"/>
    </location>
</feature>
<dbReference type="InterPro" id="IPR011545">
    <property type="entry name" value="DEAD/DEAH_box_helicase_dom"/>
</dbReference>
<dbReference type="InterPro" id="IPR001650">
    <property type="entry name" value="Helicase_C-like"/>
</dbReference>
<keyword evidence="2" id="KW-0067">ATP-binding</keyword>
<protein>
    <submittedName>
        <fullName evidence="7">DEAD/DEAH box helicase</fullName>
    </submittedName>
</protein>
<proteinExistence type="predicted"/>
<feature type="domain" description="Helicase ATP-binding" evidence="5">
    <location>
        <begin position="204"/>
        <end position="386"/>
    </location>
</feature>
<keyword evidence="7" id="KW-0347">Helicase</keyword>
<dbReference type="Gene3D" id="3.40.960.10">
    <property type="entry name" value="VSR Endonuclease"/>
    <property type="match status" value="1"/>
</dbReference>
<evidence type="ECO:0000313" key="7">
    <source>
        <dbReference type="EMBL" id="MBD2319073.1"/>
    </source>
</evidence>
<sequence length="1825" mass="208840">MSSKLSLQLQNLIQKPEAVLHNFAGMIVDGNVAIDCSGVEAADINESQLQILFGEIREKWDFTQLGESLDPATMSDSLAEKLLNWFQNKPVVKVSNQIINLNDSPSTPSLNIFAQRDRIINEYRSYIESFLKIADPRLKEFVEQELNDGHLWTPPLLQLTPEYQKGRTTSELIAAGILHPDCSQYFRTDKGQPFHFRYHQEQAFEIAHRQENYVVTTGTGSGKSLTYIVPIFDDLIRNPDQTGVRAILVYPMNALINSQEEELRKFLKNVPDTHIRVEKYTGQESQAQKIAIQNDPPQILLTNYVMLELMLSRTHEAKFVKSPNLKFLVLDELHTYRGRQGADVAMLIRKLKQRCGQKLIYIGTSATMSTQGDRHDIRKTISDVASKLFGSEVKPNHVIDETLKRSIDRHEPDLAELKVAIANPLPEPSDSLTDLTLFRQHPLPAWIEMNFGLKDDNGHLIRRTPIAISTGAKQLAELTGHLVSECEQKLTDVLLWGSRIKDHKQGLTFRLHQFISQGGSVYATIEPKDQRYLTLDGQYSTTGDRLLFPIVFCRECGHDYYMVRCDRENHKITPLLPNAIDFDPDNTEIQEGYITLDEPDLWSDEDCDRLPDSWFKVTKRGGREPQQKYIDRIPQKLRILSNGTITDKLTEGIPCWFVKKPFRFCLNCEILHDGRKAEFTKLSRLSSEGRSSATTLLCLSTVEELKASLGENNHAAKVLSFTDNRQDASLQAGHFNDFVQTTFLRSSLCAALAKAKLLTHEALAQAVFKEMNLPEEEYAREPAPFDTSKRNERVFRDLLEYRLYEDLRRGWRLLQPNLEQCGLLEIQYQGLRETCNDEGLWQTIDHPILSKASPQERFIAIKELLDLLRRELAIDADLLDVERVERLYKAVTQSISDRWKFELDENLYKAKSAIFIKDKDDTSSTSKAKSKSFSKSNTKSNTQETIPLSKRSRFGRFLSSSAAWSWLTESLSEPAYQELLEKLIAALRASGFLSGDAKTVQLRLAKIEWHAVNLDQIPVSLLTTKRLQGSTTNQTNTNKFFQTLYTRNTSGIKNLEGREHTGQVTNENRAKREEDFRNGKIAALFCSPTMELGIDISDLNVVHMRNIPPSPANYAQRSGRAGRSNQEALVISYASVGSGHDQYFYQRQGQMVSGVVEPPKLELANQDLMQSHVYAIWLAQTGVDLQNSMNQLLNMDAPNYPLNDDIRARFQSTSTGDRLHRCIESVREVLADQFCQADINRASWYNDNWIRRTLEDAPNAFDRACQRWRELYAAAVKQREEARKISDRFAAGGISNAERDNAENLENEAKRQINLLIGATSNQNRNLSEQEFSPYRYFATEGFLPGYNFPRRPIRTYIPFDGGRFISRPRNVAIREFAPSNIVYYEGSKFQIAKTKISVGGIQDEYTQAAFCYSCGYFHEGQDAFKNRETCENCGAKLEDKGRLNAKTIRLLEMNTESTKRRQRITCDEEERLKYGYTMTTHFRYATNKREVAKVLVQSEKSTECLIELSYGETANLWRVNRGLKNNREEIGFKLNPKTGEWGDFKGDQAAGNQVTNPEDLPHNQVLLKVQETSNILVIQPQNIPKDNQDAFLATLQYALERAIQAVYMLEENELSSERLGNGKYLLFWEAAEGGAGVLSQIIGDPQAFQRIAREALDICHFTEDQDKPDCIKACYECLLSYSNQLDHALLDRHLIHDYLDKLTTSLIERHSSNISREEQYQALLSQTDPNSDFERQVLQEIYDQHYKLPDAAQYFIEEANIKPDFVYLNEKIAVFCDGSVHDSPEQRKKDRRDRANLRDTANFYVITLRYDQDWRSEIKGLELH</sequence>
<organism evidence="7 8">
    <name type="scientific">Phormidium tenue FACHB-1050</name>
    <dbReference type="NCBI Taxonomy" id="2692857"/>
    <lineage>
        <taxon>Bacteria</taxon>
        <taxon>Bacillati</taxon>
        <taxon>Cyanobacteriota</taxon>
        <taxon>Cyanophyceae</taxon>
        <taxon>Oscillatoriophycideae</taxon>
        <taxon>Oscillatoriales</taxon>
        <taxon>Oscillatoriaceae</taxon>
        <taxon>Phormidium</taxon>
    </lineage>
</organism>
<feature type="coiled-coil region" evidence="3">
    <location>
        <begin position="1295"/>
        <end position="1322"/>
    </location>
</feature>
<dbReference type="Pfam" id="PF00271">
    <property type="entry name" value="Helicase_C"/>
    <property type="match status" value="1"/>
</dbReference>
<keyword evidence="3" id="KW-0175">Coiled coil</keyword>
<evidence type="ECO:0000313" key="8">
    <source>
        <dbReference type="Proteomes" id="UP000618445"/>
    </source>
</evidence>
<evidence type="ECO:0000256" key="4">
    <source>
        <dbReference type="SAM" id="MobiDB-lite"/>
    </source>
</evidence>
<dbReference type="PANTHER" id="PTHR47962:SF5">
    <property type="entry name" value="ATP-DEPENDENT HELICASE LHR-RELATED"/>
    <property type="match status" value="1"/>
</dbReference>
<dbReference type="InterPro" id="IPR014001">
    <property type="entry name" value="Helicase_ATP-bd"/>
</dbReference>
<dbReference type="InterPro" id="IPR052511">
    <property type="entry name" value="ATP-dep_Helicase"/>
</dbReference>
<evidence type="ECO:0000259" key="6">
    <source>
        <dbReference type="PROSITE" id="PS51194"/>
    </source>
</evidence>
<gene>
    <name evidence="7" type="ORF">H6G05_19790</name>
</gene>
<dbReference type="EMBL" id="JACJQY010000041">
    <property type="protein sequence ID" value="MBD2319073.1"/>
    <property type="molecule type" value="Genomic_DNA"/>
</dbReference>
<dbReference type="SMART" id="SM00490">
    <property type="entry name" value="HELICc"/>
    <property type="match status" value="1"/>
</dbReference>
<accession>A0ABR8CE68</accession>
<keyword evidence="8" id="KW-1185">Reference proteome</keyword>
<comment type="caution">
    <text evidence="7">The sequence shown here is derived from an EMBL/GenBank/DDBJ whole genome shotgun (WGS) entry which is preliminary data.</text>
</comment>
<dbReference type="CDD" id="cd17923">
    <property type="entry name" value="DEXHc_Hrq1-like"/>
    <property type="match status" value="1"/>
</dbReference>
<feature type="domain" description="Helicase C-terminal" evidence="6">
    <location>
        <begin position="1006"/>
        <end position="1169"/>
    </location>
</feature>
<feature type="region of interest" description="Disordered" evidence="4">
    <location>
        <begin position="922"/>
        <end position="946"/>
    </location>
</feature>
<reference evidence="7 8" key="1">
    <citation type="journal article" date="2020" name="ISME J.">
        <title>Comparative genomics reveals insights into cyanobacterial evolution and habitat adaptation.</title>
        <authorList>
            <person name="Chen M.Y."/>
            <person name="Teng W.K."/>
            <person name="Zhao L."/>
            <person name="Hu C.X."/>
            <person name="Zhou Y.K."/>
            <person name="Han B.P."/>
            <person name="Song L.R."/>
            <person name="Shu W.S."/>
        </authorList>
    </citation>
    <scope>NUCLEOTIDE SEQUENCE [LARGE SCALE GENOMIC DNA]</scope>
    <source>
        <strain evidence="7 8">FACHB-1050</strain>
    </source>
</reference>
<dbReference type="InterPro" id="IPR027417">
    <property type="entry name" value="P-loop_NTPase"/>
</dbReference>
<dbReference type="PROSITE" id="PS51194">
    <property type="entry name" value="HELICASE_CTER"/>
    <property type="match status" value="1"/>
</dbReference>
<dbReference type="Pfam" id="PF00270">
    <property type="entry name" value="DEAD"/>
    <property type="match status" value="1"/>
</dbReference>
<dbReference type="PROSITE" id="PS51192">
    <property type="entry name" value="HELICASE_ATP_BIND_1"/>
    <property type="match status" value="1"/>
</dbReference>
<dbReference type="PANTHER" id="PTHR47962">
    <property type="entry name" value="ATP-DEPENDENT HELICASE LHR-RELATED-RELATED"/>
    <property type="match status" value="1"/>
</dbReference>
<dbReference type="Gene3D" id="3.40.50.300">
    <property type="entry name" value="P-loop containing nucleotide triphosphate hydrolases"/>
    <property type="match status" value="2"/>
</dbReference>
<dbReference type="SUPFAM" id="SSF52540">
    <property type="entry name" value="P-loop containing nucleoside triphosphate hydrolases"/>
    <property type="match status" value="1"/>
</dbReference>
<dbReference type="SMART" id="SM00487">
    <property type="entry name" value="DEXDc"/>
    <property type="match status" value="1"/>
</dbReference>
<evidence type="ECO:0000259" key="5">
    <source>
        <dbReference type="PROSITE" id="PS51192"/>
    </source>
</evidence>
<evidence type="ECO:0000256" key="1">
    <source>
        <dbReference type="ARBA" id="ARBA00022741"/>
    </source>
</evidence>
<dbReference type="InterPro" id="IPR018973">
    <property type="entry name" value="MZB"/>
</dbReference>
<dbReference type="GO" id="GO:0004386">
    <property type="term" value="F:helicase activity"/>
    <property type="evidence" value="ECO:0007669"/>
    <property type="project" value="UniProtKB-KW"/>
</dbReference>
<keyword evidence="7" id="KW-0378">Hydrolase</keyword>
<evidence type="ECO:0000256" key="3">
    <source>
        <dbReference type="SAM" id="Coils"/>
    </source>
</evidence>